<dbReference type="Pfam" id="PF00128">
    <property type="entry name" value="Alpha-amylase"/>
    <property type="match status" value="1"/>
</dbReference>
<dbReference type="InterPro" id="IPR011840">
    <property type="entry name" value="PulA_typeI"/>
</dbReference>
<dbReference type="HOGENOM" id="CLU_004744_1_0_9"/>
<dbReference type="SMR" id="A0A0H2YUY6"/>
<dbReference type="Gene3D" id="3.20.20.80">
    <property type="entry name" value="Glycosidases"/>
    <property type="match status" value="1"/>
</dbReference>
<dbReference type="SMART" id="SM00642">
    <property type="entry name" value="Aamy"/>
    <property type="match status" value="1"/>
</dbReference>
<dbReference type="CDD" id="cd02860">
    <property type="entry name" value="E_set_Pullulanase"/>
    <property type="match status" value="1"/>
</dbReference>
<evidence type="ECO:0000313" key="3">
    <source>
        <dbReference type="EMBL" id="ABG84439.1"/>
    </source>
</evidence>
<comment type="similarity">
    <text evidence="1">Belongs to the glycosyl hydrolase 13 family.</text>
</comment>
<dbReference type="InterPro" id="IPR014756">
    <property type="entry name" value="Ig_E-set"/>
</dbReference>
<dbReference type="eggNOG" id="COG1523">
    <property type="taxonomic scope" value="Bacteria"/>
</dbReference>
<dbReference type="PaxDb" id="195103-CPF_1839"/>
<dbReference type="SUPFAM" id="SSF51445">
    <property type="entry name" value="(Trans)glycosidases"/>
    <property type="match status" value="1"/>
</dbReference>
<evidence type="ECO:0000313" key="4">
    <source>
        <dbReference type="Proteomes" id="UP000001823"/>
    </source>
</evidence>
<accession>A0A0H2YUY6</accession>
<dbReference type="InterPro" id="IPR013783">
    <property type="entry name" value="Ig-like_fold"/>
</dbReference>
<dbReference type="PANTHER" id="PTHR43002">
    <property type="entry name" value="GLYCOGEN DEBRANCHING ENZYME"/>
    <property type="match status" value="1"/>
</dbReference>
<dbReference type="Gene3D" id="2.60.40.1180">
    <property type="entry name" value="Golgi alpha-mannosidase II"/>
    <property type="match status" value="1"/>
</dbReference>
<keyword evidence="4" id="KW-1185">Reference proteome</keyword>
<evidence type="ECO:0000256" key="1">
    <source>
        <dbReference type="ARBA" id="ARBA00008061"/>
    </source>
</evidence>
<feature type="domain" description="Glycosyl hydrolase family 13 catalytic" evidence="2">
    <location>
        <begin position="576"/>
        <end position="954"/>
    </location>
</feature>
<gene>
    <name evidence="3" type="ordered locus">CPF_1839</name>
</gene>
<organism evidence="3 4">
    <name type="scientific">Clostridium perfringens (strain ATCC 13124 / DSM 756 / JCM 1290 / NCIMB 6125 / NCTC 8237 / Type A)</name>
    <dbReference type="NCBI Taxonomy" id="195103"/>
    <lineage>
        <taxon>Bacteria</taxon>
        <taxon>Bacillati</taxon>
        <taxon>Bacillota</taxon>
        <taxon>Clostridia</taxon>
        <taxon>Eubacteriales</taxon>
        <taxon>Clostridiaceae</taxon>
        <taxon>Clostridium</taxon>
    </lineage>
</organism>
<dbReference type="SUPFAM" id="SSF81296">
    <property type="entry name" value="E set domains"/>
    <property type="match status" value="1"/>
</dbReference>
<dbReference type="Proteomes" id="UP000001823">
    <property type="component" value="Chromosome"/>
</dbReference>
<dbReference type="CDD" id="cd11341">
    <property type="entry name" value="AmyAc_Pullulanase_LD-like"/>
    <property type="match status" value="1"/>
</dbReference>
<dbReference type="KEGG" id="cpf:CPF_1839"/>
<proteinExistence type="inferred from homology"/>
<dbReference type="GO" id="GO:0005975">
    <property type="term" value="P:carbohydrate metabolic process"/>
    <property type="evidence" value="ECO:0007669"/>
    <property type="project" value="InterPro"/>
</dbReference>
<dbReference type="InterPro" id="IPR006047">
    <property type="entry name" value="GH13_cat_dom"/>
</dbReference>
<dbReference type="InterPro" id="IPR004193">
    <property type="entry name" value="Glyco_hydro_13_N"/>
</dbReference>
<dbReference type="EMBL" id="CP000246">
    <property type="protein sequence ID" value="ABG84439.1"/>
    <property type="molecule type" value="Genomic_DNA"/>
</dbReference>
<evidence type="ECO:0000259" key="2">
    <source>
        <dbReference type="SMART" id="SM00642"/>
    </source>
</evidence>
<dbReference type="InterPro" id="IPR017853">
    <property type="entry name" value="GH"/>
</dbReference>
<name>A0A0H2YUY6_CLOP1</name>
<dbReference type="Pfam" id="PF02922">
    <property type="entry name" value="CBM_48"/>
    <property type="match status" value="1"/>
</dbReference>
<dbReference type="InterPro" id="IPR013780">
    <property type="entry name" value="Glyco_hydro_b"/>
</dbReference>
<dbReference type="NCBIfam" id="TIGR02104">
    <property type="entry name" value="pulA_typeI"/>
    <property type="match status" value="1"/>
</dbReference>
<dbReference type="GO" id="GO:0004553">
    <property type="term" value="F:hydrolase activity, hydrolyzing O-glycosyl compounds"/>
    <property type="evidence" value="ECO:0007669"/>
    <property type="project" value="InterPro"/>
</dbReference>
<protein>
    <submittedName>
        <fullName evidence="3">Pullulanase</fullName>
    </submittedName>
</protein>
<reference evidence="3 4" key="1">
    <citation type="journal article" date="2006" name="Genome Res.">
        <title>Skewed genomic variability in strains of the toxigenic bacterial pathogen, Clostridium perfringens.</title>
        <authorList>
            <person name="Myers G.S."/>
            <person name="Rasko D.A."/>
            <person name="Cheung J.K."/>
            <person name="Ravel J."/>
            <person name="Seshadri R."/>
            <person name="Deboy R.T."/>
            <person name="Ren Q."/>
            <person name="Varga J."/>
            <person name="Awad M.M."/>
            <person name="Brinkac L.M."/>
            <person name="Daugherty S.C."/>
            <person name="Haft D.H."/>
            <person name="Dodson R.J."/>
            <person name="Madupu R."/>
            <person name="Nelson W.C."/>
            <person name="Rosovitz M.J."/>
            <person name="Sullivan S.A."/>
            <person name="Khouri H."/>
            <person name="Dimitrov G.I."/>
            <person name="Watkins K.L."/>
            <person name="Mulligan S."/>
            <person name="Benton J."/>
            <person name="Radune D."/>
            <person name="Fisher D.J."/>
            <person name="Atkins H.S."/>
            <person name="Hiscox T."/>
            <person name="Jost B.H."/>
            <person name="Billington S.J."/>
            <person name="Songer J.G."/>
            <person name="McClane B.A."/>
            <person name="Titball R.W."/>
            <person name="Rood J.I."/>
            <person name="Melville S.B."/>
            <person name="Paulsen I.T."/>
        </authorList>
    </citation>
    <scope>NUCLEOTIDE SEQUENCE [LARGE SCALE GENOMIC DNA]</scope>
    <source>
        <strain evidence="4">ATCC 13124 / DSM 756 / JCM 1290 / NCIMB 6125 / NCTC 8237 / S 107 / Type A</strain>
    </source>
</reference>
<dbReference type="Gene3D" id="2.60.40.10">
    <property type="entry name" value="Immunoglobulins"/>
    <property type="match status" value="2"/>
</dbReference>
<dbReference type="STRING" id="195103.CPF_1839"/>
<dbReference type="RefSeq" id="WP_011590902.1">
    <property type="nucleotide sequence ID" value="NC_008261.1"/>
</dbReference>
<dbReference type="AlphaFoldDB" id="A0A0H2YUY6"/>
<sequence>MFDSVKRKLVCYDDNEYYIEISPLTNTIRATLCCKGAIEAYLVGDFNNWEKSENFKLNWGLDTNDGRVKMIKDITFPCGLKKGEYKYGYIIITLDGKEIYVDNLNEEKNDFYFLWEPFEESLEIKSSRDFISTRYPVELIAVKNSFYGNITIEDAVLSIENSLKGVILENGFLKINEEVAPGTKIIVKAYDSLNDMTAYKEIEVREEGEKGTFVQFLKNDGLYYGENFSWNIWGFGKNSSGKEFNLNIKTDLGVGTFVDEEKFIVRKRTWGCNWVNDWNEQTYTFYLGKEDRNLFCIYENNKILTSLKTAIEETTPKIQVALMDHKNTIKAYLSHKPLIGVKYGLYINGIKAKGVSTLVRENEKEVLITNLPSDIDPSDLLEVRASSMFSSCKVIVRDYLNDYYYGGNDLGVRFSEENISLRLWAPTAKKVELLIYEDYKSLRENPLRKYDMNREKENGTHLIKVQRKENEGKYYLYRLYFNDLSKEGKHVNKITYAVDPYAVSVGVNGEKGALVDLFSKECVPEGWNKYNKPKLINKEDSIIYEMHIRDFTINENSGVSESLRGKFLGAVEEGTFYINKENGNKVKTGLDHLKELGITHVHLLPVFDFSSVNEEITKDENNRNWGYDPKNFNAIEGSYSTDPYTPSRRIIEFREMIKKFHDNGIRVVLDMVYNHMYETSNMDNIVPLYYFRSDKLGKYTNGSGCGNEMASEKPMVRKFILDSILHWIKNYHIDGLRFDLMELIDLDTMKEIVKRSEEIDEKILIYGEPWKGGDSPLSNGTYKGSQKGLGFSIFNDDFRNALRGNNDPSNGFINGEQHNKNKAWQVIEGIKGSINSITYKPMESINYLESHDNYTLWDQIVKSQNHSVEKGHYRDFNEENILDNFYVKEDLLGASILFTSQGIPFIQSGAEILRSKDGDHNSYKSPDSINALNWAEKEKYIDVFNYYKDLISLRKNHSAFRMKNPEDIIENLEVYFYDNNDTSGVIIAHYKNNANEDLWKDIVVIYNGTTIDDYNVISSMPKSSNGFWNIAVKNGGVNQFGIERVSEDEIPKIKSHSMMILYDE</sequence>